<feature type="binding site" evidence="10">
    <location>
        <position position="325"/>
    </location>
    <ligand>
        <name>ATP</name>
        <dbReference type="ChEBI" id="CHEBI:30616"/>
    </ligand>
</feature>
<dbReference type="GO" id="GO:0046872">
    <property type="term" value="F:metal ion binding"/>
    <property type="evidence" value="ECO:0007669"/>
    <property type="project" value="UniProtKB-KW"/>
</dbReference>
<accession>A0A172TUG9</accession>
<reference evidence="11 12" key="2">
    <citation type="journal article" date="2016" name="Int. J. Syst. Evol. Microbiol.">
        <title>Flavisolibacter tropicus sp. nov., isolated from tropical soil.</title>
        <authorList>
            <person name="Lee J.J."/>
            <person name="Kang M.S."/>
            <person name="Kim G.S."/>
            <person name="Lee C.S."/>
            <person name="Lim S."/>
            <person name="Lee J."/>
            <person name="Roh S.H."/>
            <person name="Kang H."/>
            <person name="Ha J.M."/>
            <person name="Bae S."/>
            <person name="Jung H.Y."/>
            <person name="Kim M.K."/>
        </authorList>
    </citation>
    <scope>NUCLEOTIDE SEQUENCE [LARGE SCALE GENOMIC DNA]</scope>
    <source>
        <strain evidence="11 12">LCS9</strain>
    </source>
</reference>
<dbReference type="GO" id="GO:0006094">
    <property type="term" value="P:gluconeogenesis"/>
    <property type="evidence" value="ECO:0007669"/>
    <property type="project" value="UniProtKB-UniRule"/>
</dbReference>
<dbReference type="GO" id="GO:0016301">
    <property type="term" value="F:kinase activity"/>
    <property type="evidence" value="ECO:0007669"/>
    <property type="project" value="UniProtKB-KW"/>
</dbReference>
<dbReference type="EMBL" id="CP011390">
    <property type="protein sequence ID" value="ANE50680.1"/>
    <property type="molecule type" value="Genomic_DNA"/>
</dbReference>
<dbReference type="HAMAP" id="MF_00453">
    <property type="entry name" value="PEPCK_ATP"/>
    <property type="match status" value="1"/>
</dbReference>
<comment type="catalytic activity">
    <reaction evidence="9 10">
        <text>oxaloacetate + ATP = phosphoenolpyruvate + ADP + CO2</text>
        <dbReference type="Rhea" id="RHEA:18617"/>
        <dbReference type="ChEBI" id="CHEBI:16452"/>
        <dbReference type="ChEBI" id="CHEBI:16526"/>
        <dbReference type="ChEBI" id="CHEBI:30616"/>
        <dbReference type="ChEBI" id="CHEBI:58702"/>
        <dbReference type="ChEBI" id="CHEBI:456216"/>
        <dbReference type="EC" id="4.1.1.49"/>
    </reaction>
</comment>
<feature type="binding site" evidence="10">
    <location>
        <position position="203"/>
    </location>
    <ligand>
        <name>ATP</name>
        <dbReference type="ChEBI" id="CHEBI:30616"/>
    </ligand>
</feature>
<dbReference type="KEGG" id="fla:SY85_09365"/>
<proteinExistence type="inferred from homology"/>
<dbReference type="PROSITE" id="PS00532">
    <property type="entry name" value="PEPCK_ATP"/>
    <property type="match status" value="1"/>
</dbReference>
<keyword evidence="11" id="KW-0418">Kinase</keyword>
<evidence type="ECO:0000256" key="8">
    <source>
        <dbReference type="ARBA" id="ARBA00023239"/>
    </source>
</evidence>
<sequence>MSVPTISIPTGNLVQIGLRNTESIHYQSTPEELIQDTLRLGEGVLTDTGALAIRTGEFTGRSPNDKFTVKDETTENSVHWNNFNIPIEEKYFHIIQKKILDYLNEQPEIWVRDCFACADPRYRLNIRVVTEKPWTNLFAYNMFLRPEEEELENFKPEWQVLSAPGLHLDPTECGTRQHNAAVVSFKHKTILIAGSAYTGETKKGIFTILNYILPHEKNVLSMHCSANMGEDGDTAIFFGLSGTGKTTLSADPNRKLIGDDEHGWTADGIFNFEGGCYAKLIGLTEEKEPEIFHAIRPGAIVENVQFFPGTNQINFDDSTITENTRVSYPLDFISNAQEPSIGGIPKNIFFLTCDAFGVLPPISKLTPGQAMYQFISGYTAKVAGTEAGVTEPKPTFSACFGAPFLPLHPGKYAEMLGQKMQQHDVNVWLINTGWTGGPYGVGNRMKLSYTRSMITAALDGQLDNVETTTDPIFGMAIPTAVPGVPTEVLTPRNTWADQAAYDEKAKYLAGLFVKNFEKYATGVSAEILAAAPKA</sequence>
<keyword evidence="8 10" id="KW-0456">Lyase</keyword>
<name>A0A172TUG9_9BACT</name>
<feature type="binding site" evidence="10">
    <location>
        <position position="325"/>
    </location>
    <ligand>
        <name>substrate</name>
    </ligand>
</feature>
<reference evidence="12" key="1">
    <citation type="submission" date="2015-01" db="EMBL/GenBank/DDBJ databases">
        <title>Flavisolibacter sp./LCS9/ whole genome sequencing.</title>
        <authorList>
            <person name="Kim M.K."/>
            <person name="Srinivasan S."/>
            <person name="Lee J.-J."/>
        </authorList>
    </citation>
    <scope>NUCLEOTIDE SEQUENCE [LARGE SCALE GENOMIC DNA]</scope>
    <source>
        <strain evidence="12">LCS9</strain>
    </source>
</reference>
<keyword evidence="4 10" id="KW-0312">Gluconeogenesis</keyword>
<dbReference type="GO" id="GO:0004612">
    <property type="term" value="F:phosphoenolpyruvate carboxykinase (ATP) activity"/>
    <property type="evidence" value="ECO:0007669"/>
    <property type="project" value="UniProtKB-UniRule"/>
</dbReference>
<dbReference type="SUPFAM" id="SSF68923">
    <property type="entry name" value="PEP carboxykinase N-terminal domain"/>
    <property type="match status" value="1"/>
</dbReference>
<keyword evidence="10" id="KW-0963">Cytoplasm</keyword>
<keyword evidence="7 10" id="KW-0067">ATP-binding</keyword>
<comment type="caution">
    <text evidence="10">Lacks conserved residue(s) required for the propagation of feature annotation.</text>
</comment>
<protein>
    <recommendedName>
        <fullName evidence="3 10">Phosphoenolpyruvate carboxykinase (ATP)</fullName>
        <shortName evidence="10">PCK</shortName>
        <shortName evidence="10">PEP carboxykinase</shortName>
        <shortName evidence="10">PEPCK</shortName>
        <ecNumber evidence="3 10">4.1.1.49</ecNumber>
    </recommendedName>
</protein>
<evidence type="ECO:0000256" key="3">
    <source>
        <dbReference type="ARBA" id="ARBA00012363"/>
    </source>
</evidence>
<evidence type="ECO:0000313" key="11">
    <source>
        <dbReference type="EMBL" id="ANE50680.1"/>
    </source>
</evidence>
<keyword evidence="12" id="KW-1185">Reference proteome</keyword>
<dbReference type="InterPro" id="IPR013035">
    <property type="entry name" value="PEP_carboxykinase_C"/>
</dbReference>
<dbReference type="RefSeq" id="WP_066403878.1">
    <property type="nucleotide sequence ID" value="NZ_CP011390.1"/>
</dbReference>
<dbReference type="Gene3D" id="2.170.8.10">
    <property type="entry name" value="Phosphoenolpyruvate Carboxykinase, domain 2"/>
    <property type="match status" value="1"/>
</dbReference>
<comment type="function">
    <text evidence="10">Involved in the gluconeogenesis. Catalyzes the conversion of oxaloacetate (OAA) to phosphoenolpyruvate (PEP) through direct phosphoryl transfer between the nucleoside triphosphate and OAA.</text>
</comment>
<dbReference type="OrthoDB" id="9806325at2"/>
<feature type="binding site" evidence="10">
    <location>
        <position position="260"/>
    </location>
    <ligand>
        <name>Mn(2+)</name>
        <dbReference type="ChEBI" id="CHEBI:29035"/>
    </ligand>
</feature>
<evidence type="ECO:0000256" key="10">
    <source>
        <dbReference type="HAMAP-Rule" id="MF_00453"/>
    </source>
</evidence>
<dbReference type="AlphaFoldDB" id="A0A172TUG9"/>
<evidence type="ECO:0000256" key="9">
    <source>
        <dbReference type="ARBA" id="ARBA00047371"/>
    </source>
</evidence>
<feature type="binding site" evidence="10">
    <location>
        <position position="450"/>
    </location>
    <ligand>
        <name>ATP</name>
        <dbReference type="ChEBI" id="CHEBI:30616"/>
    </ligand>
</feature>
<keyword evidence="10" id="KW-0464">Manganese</keyword>
<feature type="binding site" evidence="10">
    <location>
        <begin position="239"/>
        <end position="247"/>
    </location>
    <ligand>
        <name>ATP</name>
        <dbReference type="ChEBI" id="CHEBI:30616"/>
    </ligand>
</feature>
<keyword evidence="6 10" id="KW-0210">Decarboxylase</keyword>
<dbReference type="NCBIfam" id="TIGR00224">
    <property type="entry name" value="pckA"/>
    <property type="match status" value="1"/>
</dbReference>
<comment type="subcellular location">
    <subcellularLocation>
        <location evidence="10">Cytoplasm</location>
    </subcellularLocation>
</comment>
<dbReference type="Pfam" id="PF01293">
    <property type="entry name" value="PEPCK_ATP"/>
    <property type="match status" value="1"/>
</dbReference>
<feature type="binding site" evidence="10">
    <location>
        <position position="203"/>
    </location>
    <ligand>
        <name>substrate</name>
    </ligand>
</feature>
<dbReference type="InterPro" id="IPR008210">
    <property type="entry name" value="PEP_carboxykinase_N"/>
</dbReference>
<evidence type="ECO:0000256" key="2">
    <source>
        <dbReference type="ARBA" id="ARBA00006052"/>
    </source>
</evidence>
<gene>
    <name evidence="10" type="primary">pckA</name>
    <name evidence="11" type="ORF">SY85_09365</name>
</gene>
<evidence type="ECO:0000256" key="6">
    <source>
        <dbReference type="ARBA" id="ARBA00022793"/>
    </source>
</evidence>
<comment type="cofactor">
    <cofactor evidence="10">
        <name>Mn(2+)</name>
        <dbReference type="ChEBI" id="CHEBI:29035"/>
    </cofactor>
    <text evidence="10">Binds 1 Mn(2+) ion per subunit.</text>
</comment>
<dbReference type="InterPro" id="IPR015994">
    <property type="entry name" value="PEPCK_ATP_CS"/>
</dbReference>
<dbReference type="InterPro" id="IPR001272">
    <property type="entry name" value="PEP_carboxykinase_ATP"/>
</dbReference>
<evidence type="ECO:0000256" key="7">
    <source>
        <dbReference type="ARBA" id="ARBA00022840"/>
    </source>
</evidence>
<comment type="similarity">
    <text evidence="2 10">Belongs to the phosphoenolpyruvate carboxykinase (ATP) family.</text>
</comment>
<organism evidence="11 12">
    <name type="scientific">Flavisolibacter tropicus</name>
    <dbReference type="NCBI Taxonomy" id="1492898"/>
    <lineage>
        <taxon>Bacteria</taxon>
        <taxon>Pseudomonadati</taxon>
        <taxon>Bacteroidota</taxon>
        <taxon>Chitinophagia</taxon>
        <taxon>Chitinophagales</taxon>
        <taxon>Chitinophagaceae</taxon>
        <taxon>Flavisolibacter</taxon>
    </lineage>
</organism>
<keyword evidence="11" id="KW-0808">Transferase</keyword>
<feature type="binding site" evidence="10">
    <location>
        <position position="288"/>
    </location>
    <ligand>
        <name>ATP</name>
        <dbReference type="ChEBI" id="CHEBI:30616"/>
    </ligand>
</feature>
<feature type="binding site" evidence="10">
    <location>
        <position position="61"/>
    </location>
    <ligand>
        <name>substrate</name>
    </ligand>
</feature>
<dbReference type="PATRIC" id="fig|1492898.3.peg.2017"/>
<dbReference type="SUPFAM" id="SSF53795">
    <property type="entry name" value="PEP carboxykinase-like"/>
    <property type="match status" value="1"/>
</dbReference>
<keyword evidence="10" id="KW-0479">Metal-binding</keyword>
<dbReference type="Gene3D" id="3.40.449.10">
    <property type="entry name" value="Phosphoenolpyruvate Carboxykinase, domain 1"/>
    <property type="match status" value="1"/>
</dbReference>
<dbReference type="GO" id="GO:0005829">
    <property type="term" value="C:cytosol"/>
    <property type="evidence" value="ECO:0007669"/>
    <property type="project" value="TreeGrafter"/>
</dbReference>
<feature type="binding site" evidence="10">
    <location>
        <position position="203"/>
    </location>
    <ligand>
        <name>Mn(2+)</name>
        <dbReference type="ChEBI" id="CHEBI:29035"/>
    </ligand>
</feature>
<dbReference type="NCBIfam" id="NF006820">
    <property type="entry name" value="PRK09344.1-2"/>
    <property type="match status" value="1"/>
</dbReference>
<dbReference type="PANTHER" id="PTHR30031:SF0">
    <property type="entry name" value="PHOSPHOENOLPYRUVATE CARBOXYKINASE (ATP)"/>
    <property type="match status" value="1"/>
</dbReference>
<feature type="binding site" evidence="10">
    <location>
        <position position="223"/>
    </location>
    <ligand>
        <name>ATP</name>
        <dbReference type="ChEBI" id="CHEBI:30616"/>
    </ligand>
</feature>
<dbReference type="GO" id="GO:0005524">
    <property type="term" value="F:ATP binding"/>
    <property type="evidence" value="ECO:0007669"/>
    <property type="project" value="UniProtKB-UniRule"/>
</dbReference>
<evidence type="ECO:0000313" key="12">
    <source>
        <dbReference type="Proteomes" id="UP000077177"/>
    </source>
</evidence>
<dbReference type="EC" id="4.1.1.49" evidence="3 10"/>
<dbReference type="UniPathway" id="UPA00138"/>
<evidence type="ECO:0000256" key="1">
    <source>
        <dbReference type="ARBA" id="ARBA00004742"/>
    </source>
</evidence>
<dbReference type="PIRSF" id="PIRSF006294">
    <property type="entry name" value="PEP_crbxkin"/>
    <property type="match status" value="1"/>
</dbReference>
<dbReference type="CDD" id="cd00484">
    <property type="entry name" value="PEPCK_ATP"/>
    <property type="match status" value="1"/>
</dbReference>
<evidence type="ECO:0000256" key="5">
    <source>
        <dbReference type="ARBA" id="ARBA00022741"/>
    </source>
</evidence>
<keyword evidence="5 10" id="KW-0547">Nucleotide-binding</keyword>
<dbReference type="STRING" id="1492898.SY85_09365"/>
<feature type="binding site" evidence="10">
    <location>
        <position position="197"/>
    </location>
    <ligand>
        <name>substrate</name>
    </ligand>
</feature>
<evidence type="ECO:0000256" key="4">
    <source>
        <dbReference type="ARBA" id="ARBA00022432"/>
    </source>
</evidence>
<dbReference type="Gene3D" id="3.90.228.20">
    <property type="match status" value="1"/>
</dbReference>
<feature type="binding site" evidence="10">
    <location>
        <position position="223"/>
    </location>
    <ligand>
        <name>Mn(2+)</name>
        <dbReference type="ChEBI" id="CHEBI:29035"/>
    </ligand>
</feature>
<keyword evidence="11" id="KW-0670">Pyruvate</keyword>
<dbReference type="Proteomes" id="UP000077177">
    <property type="component" value="Chromosome"/>
</dbReference>
<dbReference type="NCBIfam" id="NF006821">
    <property type="entry name" value="PRK09344.1-3"/>
    <property type="match status" value="1"/>
</dbReference>
<comment type="pathway">
    <text evidence="1 10">Carbohydrate biosynthesis; gluconeogenesis.</text>
</comment>
<dbReference type="PANTHER" id="PTHR30031">
    <property type="entry name" value="PHOSPHOENOLPYRUVATE CARBOXYKINASE ATP"/>
    <property type="match status" value="1"/>
</dbReference>